<keyword evidence="11" id="KW-0234">DNA repair</keyword>
<dbReference type="Pfam" id="PF00867">
    <property type="entry name" value="XPG_I"/>
    <property type="match status" value="1"/>
</dbReference>
<feature type="region of interest" description="Disordered" evidence="13">
    <location>
        <begin position="437"/>
        <end position="459"/>
    </location>
</feature>
<keyword evidence="9" id="KW-0378">Hydrolase</keyword>
<dbReference type="Proteomes" id="UP001353858">
    <property type="component" value="Unassembled WGS sequence"/>
</dbReference>
<dbReference type="PANTHER" id="PTHR16171">
    <property type="entry name" value="DNA REPAIR PROTEIN COMPLEMENTING XP-G CELLS-RELATED"/>
    <property type="match status" value="1"/>
</dbReference>
<evidence type="ECO:0000313" key="17">
    <source>
        <dbReference type="Proteomes" id="UP001353858"/>
    </source>
</evidence>
<keyword evidence="4" id="KW-0597">Phosphoprotein</keyword>
<sequence>MGVTGLWRLIEPSGTLVPLQSLDNKVLAVDVSIWLHQAIKGFQNAQGGTIPNAHLLGIYHRICKLLFYGIKPVVIFDGGVPHLKQQTIFQRSSKRTKALSDAETIHNKLVSALLKHTAISKILSEESRASLTIKPVKEQTEDIYQLPPTKLDSSRSSEEDESTSIDSSPTKQWNLDTIDEKSARFKALPVDVRHDILTDLKETRKQSSWGRLHELPKQSDDFSVFQMKRLLKRYSIQASLEEVEKEMGGRSLSLAEIESLLKDQGVAVNDDSVGKRIASDESKRYLLIKDLKKAIDEAKERPEVIDIINKKKEETDAKVEDEAETLVPEAVENKSTPKCDLEFENDLKLAIELSLQDVPSTSKQANVVIRENLHEVSYLQDSVKEILHDSSESDEEFGIDKNINKVLASAKNYMVEYSGLTPSEIAKIMGGKAKSSFETQTSTKTITKSSVPEQPHQTEEFIKESRIETVSSTNLTTSSPTNKNQIEALRQLENSNEVLNKETTHDDVEDVIEFHERNVTEDGGESDSSCDFVEVEENISQSEEKTLNALEIVVQPEHAPEDDLFIDIFSKQSEPVKDVTKPMAEKLNLKNIRDVINLEKDVEEVIDEKSEPTNNGKIDKIIEAKIDENVSSPMSREQLQEIQQNIQLENIELVKEQLSKERMANSLSEQIIQDTQDLLRLFGIPYIIAPMEAEAQCAFLEIIDLTDGTITDDSDIWLFGGKTVYKNFFNQQKHVLEFRAEKIQEHYKLSREQMILLALLVGSDYTLGLQGVGPVTALEILGAFPSALKQIESTFNYQQLISGLIDFRKWLNGERTFRFGRQGLRSKLKNVSINDSFPNLDVVRAYLEPIIDSSKEPFSWRKPNIDGLIDYAKRKFGWSQSKSEGILKPVLKTADPEVQKSIKHYFKTKHKIQGVDVENKMSKRVKKAVETIEHGVDNTSEEDKSVTTNNVLRKQSKKKNEERNCGLSSDEDVKVLEETRKQSKTKLNKIQKEVVSELAGVKKVPTIASLHKKEVIPQRQRDKSDALRNKIKAIEAFRKSKKGPGKTREGAPLQEDIVDTLRCQRQDYINKNFYNSPISSSATYDSTPNFTSRFSLATRENSRLTPHSEIEQSVQGQILKHLVILREQNEQILLTLQKFSKERSQHITTSVPKFPVSLPLSDLENLKEFENYLLNEQNLSATSAYLSSLDGNTIASRTNRILRQLLEDRLASTYNFFGSRNKEAFNKLQLTRLIIVYISIYYAVVH</sequence>
<dbReference type="GO" id="GO:0046872">
    <property type="term" value="F:metal ion binding"/>
    <property type="evidence" value="ECO:0007669"/>
    <property type="project" value="UniProtKB-KW"/>
</dbReference>
<accession>A0AAN7SRK2</accession>
<keyword evidence="7" id="KW-0255">Endonuclease</keyword>
<feature type="compositionally biased region" description="Low complexity" evidence="13">
    <location>
        <begin position="439"/>
        <end position="450"/>
    </location>
</feature>
<feature type="domain" description="XPG-I" evidence="14">
    <location>
        <begin position="680"/>
        <end position="749"/>
    </location>
</feature>
<dbReference type="InterPro" id="IPR001044">
    <property type="entry name" value="XPG/Rad2_eukaryotes"/>
</dbReference>
<comment type="cofactor">
    <cofactor evidence="1">
        <name>Mg(2+)</name>
        <dbReference type="ChEBI" id="CHEBI:18420"/>
    </cofactor>
</comment>
<comment type="similarity">
    <text evidence="3">Belongs to the XPG/RAD2 endonuclease family. XPG subfamily.</text>
</comment>
<comment type="subcellular location">
    <subcellularLocation>
        <location evidence="2">Nucleus</location>
    </subcellularLocation>
</comment>
<dbReference type="InterPro" id="IPR006086">
    <property type="entry name" value="XPG-I_dom"/>
</dbReference>
<dbReference type="GO" id="GO:0005634">
    <property type="term" value="C:nucleus"/>
    <property type="evidence" value="ECO:0007669"/>
    <property type="project" value="UniProtKB-SubCell"/>
</dbReference>
<evidence type="ECO:0000256" key="9">
    <source>
        <dbReference type="ARBA" id="ARBA00022801"/>
    </source>
</evidence>
<evidence type="ECO:0000259" key="15">
    <source>
        <dbReference type="SMART" id="SM00485"/>
    </source>
</evidence>
<dbReference type="SMART" id="SM00279">
    <property type="entry name" value="HhH2"/>
    <property type="match status" value="1"/>
</dbReference>
<dbReference type="PRINTS" id="PR00853">
    <property type="entry name" value="XPGRADSUPER"/>
</dbReference>
<keyword evidence="6" id="KW-0479">Metal-binding</keyword>
<dbReference type="GO" id="GO:0006289">
    <property type="term" value="P:nucleotide-excision repair"/>
    <property type="evidence" value="ECO:0007669"/>
    <property type="project" value="InterPro"/>
</dbReference>
<protein>
    <recommendedName>
        <fullName evidence="18">DNA repair protein complementing XP-G cells</fullName>
    </recommendedName>
</protein>
<dbReference type="AlphaFoldDB" id="A0AAN7SRK2"/>
<dbReference type="GO" id="GO:0004520">
    <property type="term" value="F:DNA endonuclease activity"/>
    <property type="evidence" value="ECO:0007669"/>
    <property type="project" value="TreeGrafter"/>
</dbReference>
<dbReference type="SUPFAM" id="SSF47807">
    <property type="entry name" value="5' to 3' exonuclease, C-terminal subdomain"/>
    <property type="match status" value="1"/>
</dbReference>
<evidence type="ECO:0008006" key="18">
    <source>
        <dbReference type="Google" id="ProtNLM"/>
    </source>
</evidence>
<name>A0AAN7SRK2_9COLE</name>
<evidence type="ECO:0000256" key="4">
    <source>
        <dbReference type="ARBA" id="ARBA00022553"/>
    </source>
</evidence>
<evidence type="ECO:0000256" key="1">
    <source>
        <dbReference type="ARBA" id="ARBA00001946"/>
    </source>
</evidence>
<proteinExistence type="inferred from homology"/>
<evidence type="ECO:0000256" key="7">
    <source>
        <dbReference type="ARBA" id="ARBA00022759"/>
    </source>
</evidence>
<organism evidence="16 17">
    <name type="scientific">Aquatica leii</name>
    <dbReference type="NCBI Taxonomy" id="1421715"/>
    <lineage>
        <taxon>Eukaryota</taxon>
        <taxon>Metazoa</taxon>
        <taxon>Ecdysozoa</taxon>
        <taxon>Arthropoda</taxon>
        <taxon>Hexapoda</taxon>
        <taxon>Insecta</taxon>
        <taxon>Pterygota</taxon>
        <taxon>Neoptera</taxon>
        <taxon>Endopterygota</taxon>
        <taxon>Coleoptera</taxon>
        <taxon>Polyphaga</taxon>
        <taxon>Elateriformia</taxon>
        <taxon>Elateroidea</taxon>
        <taxon>Lampyridae</taxon>
        <taxon>Luciolinae</taxon>
        <taxon>Aquatica</taxon>
    </lineage>
</organism>
<dbReference type="InterPro" id="IPR006085">
    <property type="entry name" value="XPG_DNA_repair_N"/>
</dbReference>
<dbReference type="Gene3D" id="1.10.150.20">
    <property type="entry name" value="5' to 3' exonuclease, C-terminal subdomain"/>
    <property type="match status" value="1"/>
</dbReference>
<evidence type="ECO:0000256" key="10">
    <source>
        <dbReference type="ARBA" id="ARBA00022842"/>
    </source>
</evidence>
<dbReference type="GO" id="GO:0003697">
    <property type="term" value="F:single-stranded DNA binding"/>
    <property type="evidence" value="ECO:0007669"/>
    <property type="project" value="InterPro"/>
</dbReference>
<evidence type="ECO:0000256" key="5">
    <source>
        <dbReference type="ARBA" id="ARBA00022722"/>
    </source>
</evidence>
<dbReference type="SMART" id="SM00484">
    <property type="entry name" value="XPGI"/>
    <property type="match status" value="1"/>
</dbReference>
<feature type="domain" description="XPG N-terminal" evidence="15">
    <location>
        <begin position="1"/>
        <end position="98"/>
    </location>
</feature>
<dbReference type="EMBL" id="JARPUR010000003">
    <property type="protein sequence ID" value="KAK4880815.1"/>
    <property type="molecule type" value="Genomic_DNA"/>
</dbReference>
<keyword evidence="10" id="KW-0460">Magnesium</keyword>
<evidence type="ECO:0000256" key="2">
    <source>
        <dbReference type="ARBA" id="ARBA00004123"/>
    </source>
</evidence>
<dbReference type="InterPro" id="IPR019974">
    <property type="entry name" value="XPG_CS"/>
</dbReference>
<evidence type="ECO:0000256" key="6">
    <source>
        <dbReference type="ARBA" id="ARBA00022723"/>
    </source>
</evidence>
<reference evidence="17" key="1">
    <citation type="submission" date="2023-01" db="EMBL/GenBank/DDBJ databases">
        <title>Key to firefly adult light organ development and bioluminescence: homeobox transcription factors regulate luciferase expression and transportation to peroxisome.</title>
        <authorList>
            <person name="Fu X."/>
        </authorList>
    </citation>
    <scope>NUCLEOTIDE SEQUENCE [LARGE SCALE GENOMIC DNA]</scope>
</reference>
<dbReference type="Gene3D" id="3.40.50.1010">
    <property type="entry name" value="5'-nuclease"/>
    <property type="match status" value="2"/>
</dbReference>
<dbReference type="InterPro" id="IPR029060">
    <property type="entry name" value="PIN-like_dom_sf"/>
</dbReference>
<dbReference type="PRINTS" id="PR00066">
    <property type="entry name" value="XRODRMPGMNTG"/>
</dbReference>
<dbReference type="GO" id="GO:0016788">
    <property type="term" value="F:hydrolase activity, acting on ester bonds"/>
    <property type="evidence" value="ECO:0007669"/>
    <property type="project" value="InterPro"/>
</dbReference>
<evidence type="ECO:0000256" key="12">
    <source>
        <dbReference type="ARBA" id="ARBA00023242"/>
    </source>
</evidence>
<feature type="compositionally biased region" description="Basic and acidic residues" evidence="13">
    <location>
        <begin position="936"/>
        <end position="945"/>
    </location>
</feature>
<dbReference type="Pfam" id="PF00752">
    <property type="entry name" value="XPG_N"/>
    <property type="match status" value="1"/>
</dbReference>
<evidence type="ECO:0000256" key="8">
    <source>
        <dbReference type="ARBA" id="ARBA00022763"/>
    </source>
</evidence>
<dbReference type="SUPFAM" id="SSF88723">
    <property type="entry name" value="PIN domain-like"/>
    <property type="match status" value="1"/>
</dbReference>
<dbReference type="PROSITE" id="PS00842">
    <property type="entry name" value="XPG_2"/>
    <property type="match status" value="1"/>
</dbReference>
<keyword evidence="5" id="KW-0540">Nuclease</keyword>
<keyword evidence="12" id="KW-0539">Nucleus</keyword>
<keyword evidence="8" id="KW-0227">DNA damage</keyword>
<evidence type="ECO:0000256" key="13">
    <source>
        <dbReference type="SAM" id="MobiDB-lite"/>
    </source>
</evidence>
<dbReference type="SMART" id="SM00485">
    <property type="entry name" value="XPGN"/>
    <property type="match status" value="1"/>
</dbReference>
<dbReference type="PANTHER" id="PTHR16171:SF7">
    <property type="entry name" value="DNA REPAIR PROTEIN RAD2"/>
    <property type="match status" value="1"/>
</dbReference>
<gene>
    <name evidence="16" type="ORF">RN001_008961</name>
</gene>
<keyword evidence="17" id="KW-1185">Reference proteome</keyword>
<dbReference type="InterPro" id="IPR036279">
    <property type="entry name" value="5-3_exonuclease_C_sf"/>
</dbReference>
<evidence type="ECO:0000256" key="3">
    <source>
        <dbReference type="ARBA" id="ARBA00005283"/>
    </source>
</evidence>
<evidence type="ECO:0000259" key="14">
    <source>
        <dbReference type="SMART" id="SM00484"/>
    </source>
</evidence>
<feature type="region of interest" description="Disordered" evidence="13">
    <location>
        <begin position="936"/>
        <end position="968"/>
    </location>
</feature>
<evidence type="ECO:0000256" key="11">
    <source>
        <dbReference type="ARBA" id="ARBA00023204"/>
    </source>
</evidence>
<comment type="caution">
    <text evidence="16">The sequence shown here is derived from an EMBL/GenBank/DDBJ whole genome shotgun (WGS) entry which is preliminary data.</text>
</comment>
<feature type="region of interest" description="Disordered" evidence="13">
    <location>
        <begin position="145"/>
        <end position="172"/>
    </location>
</feature>
<dbReference type="InterPro" id="IPR008918">
    <property type="entry name" value="HhH2"/>
</dbReference>
<evidence type="ECO:0000313" key="16">
    <source>
        <dbReference type="EMBL" id="KAK4880815.1"/>
    </source>
</evidence>
<dbReference type="InterPro" id="IPR006084">
    <property type="entry name" value="XPG/Rad2"/>
</dbReference>
<dbReference type="CDD" id="cd09868">
    <property type="entry name" value="PIN_XPG_RAD2"/>
    <property type="match status" value="2"/>
</dbReference>